<proteinExistence type="predicted"/>
<dbReference type="EMBL" id="JAHDYR010000069">
    <property type="protein sequence ID" value="KAG9389633.1"/>
    <property type="molecule type" value="Genomic_DNA"/>
</dbReference>
<reference evidence="2" key="1">
    <citation type="submission" date="2021-05" db="EMBL/GenBank/DDBJ databases">
        <title>A free-living protist that lacks canonical eukaryotic 1 DNA replication and segregation systems.</title>
        <authorList>
            <person name="Salas-Leiva D.E."/>
            <person name="Tromer E.C."/>
            <person name="Curtis B.A."/>
            <person name="Jerlstrom-Hultqvist J."/>
            <person name="Kolisko M."/>
            <person name="Yi Z."/>
            <person name="Salas-Leiva J.S."/>
            <person name="Gallot-Lavallee L."/>
            <person name="Kops G.J.P.L."/>
            <person name="Archibald J.M."/>
            <person name="Simpson A.G.B."/>
            <person name="Roger A.J."/>
        </authorList>
    </citation>
    <scope>NUCLEOTIDE SEQUENCE</scope>
    <source>
        <strain evidence="2">BICM</strain>
    </source>
</reference>
<accession>A0A8J6DYP6</accession>
<dbReference type="Proteomes" id="UP000717585">
    <property type="component" value="Unassembled WGS sequence"/>
</dbReference>
<keyword evidence="1" id="KW-0812">Transmembrane</keyword>
<evidence type="ECO:0000313" key="3">
    <source>
        <dbReference type="Proteomes" id="UP000717585"/>
    </source>
</evidence>
<comment type="caution">
    <text evidence="2">The sequence shown here is derived from an EMBL/GenBank/DDBJ whole genome shotgun (WGS) entry which is preliminary data.</text>
</comment>
<keyword evidence="3" id="KW-1185">Reference proteome</keyword>
<feature type="transmembrane region" description="Helical" evidence="1">
    <location>
        <begin position="89"/>
        <end position="122"/>
    </location>
</feature>
<organism evidence="2 3">
    <name type="scientific">Carpediemonas membranifera</name>
    <dbReference type="NCBI Taxonomy" id="201153"/>
    <lineage>
        <taxon>Eukaryota</taxon>
        <taxon>Metamonada</taxon>
        <taxon>Carpediemonas-like organisms</taxon>
        <taxon>Carpediemonas</taxon>
    </lineage>
</organism>
<evidence type="ECO:0000256" key="1">
    <source>
        <dbReference type="SAM" id="Phobius"/>
    </source>
</evidence>
<feature type="transmembrane region" description="Helical" evidence="1">
    <location>
        <begin position="12"/>
        <end position="33"/>
    </location>
</feature>
<keyword evidence="1" id="KW-0472">Membrane</keyword>
<feature type="transmembrane region" description="Helical" evidence="1">
    <location>
        <begin position="232"/>
        <end position="255"/>
    </location>
</feature>
<dbReference type="AlphaFoldDB" id="A0A8J6DYP6"/>
<protein>
    <submittedName>
        <fullName evidence="2">Uncharacterized protein</fullName>
    </submittedName>
</protein>
<gene>
    <name evidence="2" type="ORF">J8273_8932</name>
</gene>
<feature type="transmembrane region" description="Helical" evidence="1">
    <location>
        <begin position="142"/>
        <end position="162"/>
    </location>
</feature>
<keyword evidence="1" id="KW-1133">Transmembrane helix</keyword>
<evidence type="ECO:0000313" key="2">
    <source>
        <dbReference type="EMBL" id="KAG9389633.1"/>
    </source>
</evidence>
<name>A0A8J6DYP6_9EUKA</name>
<feature type="transmembrane region" description="Helical" evidence="1">
    <location>
        <begin position="187"/>
        <end position="212"/>
    </location>
</feature>
<feature type="transmembrane region" description="Helical" evidence="1">
    <location>
        <begin position="45"/>
        <end position="68"/>
    </location>
</feature>
<sequence length="285" mass="30735">MGTDLLAHRGYRVLQCIGVFLWAASTVLILPALSPVSLVAGTLFLIIHMAIIELSITVIPAYLAHCYVGASYDPEKGRLKLSPFVFKSFFLSSAVLTHTYASSAVCITAFFALIVLAIIVYIATPDVWFVSIVAPAIGGGRLLLPALAAVGALEVLALFIVFNRHHKLASVTPSHATNRRILGISKAVIRGMIVVNATRAAILVLNTTLVYLDLFLSELGGLNELVRSVLAVVYSMVVVVSGYVILWHISVGPAWRCHRASRGVMVVETRPMDKADKMKGLLNTV</sequence>